<evidence type="ECO:0000259" key="2">
    <source>
        <dbReference type="SMART" id="SM00596"/>
    </source>
</evidence>
<evidence type="ECO:0000256" key="1">
    <source>
        <dbReference type="SAM" id="MobiDB-lite"/>
    </source>
</evidence>
<evidence type="ECO:0000313" key="3">
    <source>
        <dbReference type="EMBL" id="GFX93288.1"/>
    </source>
</evidence>
<feature type="compositionally biased region" description="Low complexity" evidence="1">
    <location>
        <begin position="165"/>
        <end position="191"/>
    </location>
</feature>
<dbReference type="Proteomes" id="UP000887159">
    <property type="component" value="Unassembled WGS sequence"/>
</dbReference>
<feature type="domain" description="Pre-C2HC" evidence="2">
    <location>
        <begin position="7"/>
        <end position="70"/>
    </location>
</feature>
<gene>
    <name evidence="3" type="ORF">TNCV_4761671</name>
</gene>
<comment type="caution">
    <text evidence="3">The sequence shown here is derived from an EMBL/GenBank/DDBJ whole genome shotgun (WGS) entry which is preliminary data.</text>
</comment>
<dbReference type="InterPro" id="IPR006579">
    <property type="entry name" value="Pre_C2HC_dom"/>
</dbReference>
<dbReference type="EMBL" id="BMAU01021172">
    <property type="protein sequence ID" value="GFX93288.1"/>
    <property type="molecule type" value="Genomic_DNA"/>
</dbReference>
<dbReference type="Pfam" id="PF07530">
    <property type="entry name" value="PRE_C2HC"/>
    <property type="match status" value="1"/>
</dbReference>
<dbReference type="SMART" id="SM00596">
    <property type="entry name" value="PRE_C2HC"/>
    <property type="match status" value="1"/>
</dbReference>
<feature type="compositionally biased region" description="Low complexity" evidence="1">
    <location>
        <begin position="88"/>
        <end position="98"/>
    </location>
</feature>
<sequence length="191" mass="20889">MPSDMPPQQITEGLLELGITVSECHVMINRKTGLPMPLFLLSLPKDVYNISEVCFMKIKVEPLEKKKGPAQCFRCQGFSTARGFAPGTTSATTTQQTSRLSENPLNKPPPPPPKVNFWDERTRKRKEAMEAEKQKSQASTSAPAPPVENSPKPQPTTSQSVATIPQPQSKTTPQPSTSSTSQESLLLSTLK</sequence>
<name>A0A8X6V3J7_TRICX</name>
<keyword evidence="4" id="KW-1185">Reference proteome</keyword>
<proteinExistence type="predicted"/>
<reference evidence="3" key="1">
    <citation type="submission" date="2020-08" db="EMBL/GenBank/DDBJ databases">
        <title>Multicomponent nature underlies the extraordinary mechanical properties of spider dragline silk.</title>
        <authorList>
            <person name="Kono N."/>
            <person name="Nakamura H."/>
            <person name="Mori M."/>
            <person name="Yoshida Y."/>
            <person name="Ohtoshi R."/>
            <person name="Malay A.D."/>
            <person name="Moran D.A.P."/>
            <person name="Tomita M."/>
            <person name="Numata K."/>
            <person name="Arakawa K."/>
        </authorList>
    </citation>
    <scope>NUCLEOTIDE SEQUENCE</scope>
</reference>
<feature type="compositionally biased region" description="Basic and acidic residues" evidence="1">
    <location>
        <begin position="117"/>
        <end position="135"/>
    </location>
</feature>
<dbReference type="AlphaFoldDB" id="A0A8X6V3J7"/>
<accession>A0A8X6V3J7</accession>
<organism evidence="3 4">
    <name type="scientific">Trichonephila clavipes</name>
    <name type="common">Golden silk orbweaver</name>
    <name type="synonym">Nephila clavipes</name>
    <dbReference type="NCBI Taxonomy" id="2585209"/>
    <lineage>
        <taxon>Eukaryota</taxon>
        <taxon>Metazoa</taxon>
        <taxon>Ecdysozoa</taxon>
        <taxon>Arthropoda</taxon>
        <taxon>Chelicerata</taxon>
        <taxon>Arachnida</taxon>
        <taxon>Araneae</taxon>
        <taxon>Araneomorphae</taxon>
        <taxon>Entelegynae</taxon>
        <taxon>Araneoidea</taxon>
        <taxon>Nephilidae</taxon>
        <taxon>Trichonephila</taxon>
    </lineage>
</organism>
<protein>
    <recommendedName>
        <fullName evidence="2">Pre-C2HC domain-containing protein</fullName>
    </recommendedName>
</protein>
<feature type="compositionally biased region" description="Pro residues" evidence="1">
    <location>
        <begin position="143"/>
        <end position="154"/>
    </location>
</feature>
<evidence type="ECO:0000313" key="4">
    <source>
        <dbReference type="Proteomes" id="UP000887159"/>
    </source>
</evidence>
<feature type="region of interest" description="Disordered" evidence="1">
    <location>
        <begin position="83"/>
        <end position="191"/>
    </location>
</feature>